<feature type="compositionally biased region" description="Polar residues" evidence="1">
    <location>
        <begin position="90"/>
        <end position="100"/>
    </location>
</feature>
<dbReference type="Proteomes" id="UP000649617">
    <property type="component" value="Unassembled WGS sequence"/>
</dbReference>
<accession>A0A812MLU7</accession>
<evidence type="ECO:0000313" key="2">
    <source>
        <dbReference type="EMBL" id="CAE7267901.1"/>
    </source>
</evidence>
<keyword evidence="3" id="KW-1185">Reference proteome</keyword>
<name>A0A812MLU7_SYMPI</name>
<evidence type="ECO:0000256" key="1">
    <source>
        <dbReference type="SAM" id="MobiDB-lite"/>
    </source>
</evidence>
<protein>
    <submittedName>
        <fullName evidence="2">Uncharacterized protein</fullName>
    </submittedName>
</protein>
<dbReference type="EMBL" id="CAJNIZ010008480">
    <property type="protein sequence ID" value="CAE7267901.1"/>
    <property type="molecule type" value="Genomic_DNA"/>
</dbReference>
<evidence type="ECO:0000313" key="3">
    <source>
        <dbReference type="Proteomes" id="UP000649617"/>
    </source>
</evidence>
<feature type="region of interest" description="Disordered" evidence="1">
    <location>
        <begin position="61"/>
        <end position="100"/>
    </location>
</feature>
<organism evidence="2 3">
    <name type="scientific">Symbiodinium pilosum</name>
    <name type="common">Dinoflagellate</name>
    <dbReference type="NCBI Taxonomy" id="2952"/>
    <lineage>
        <taxon>Eukaryota</taxon>
        <taxon>Sar</taxon>
        <taxon>Alveolata</taxon>
        <taxon>Dinophyceae</taxon>
        <taxon>Suessiales</taxon>
        <taxon>Symbiodiniaceae</taxon>
        <taxon>Symbiodinium</taxon>
    </lineage>
</organism>
<sequence length="100" mass="10675">MPWDELRMGRCFRGWGAVVSAVRSRRVFLAVAVEASAASRIRRLRMNAWLAWQEVLAEAPAPTATSAAQTVPDTPPPMATSAAQTLPDAPTSTSAAQTLP</sequence>
<comment type="caution">
    <text evidence="2">The sequence shown here is derived from an EMBL/GenBank/DDBJ whole genome shotgun (WGS) entry which is preliminary data.</text>
</comment>
<proteinExistence type="predicted"/>
<gene>
    <name evidence="2" type="ORF">SPIL2461_LOCUS5831</name>
</gene>
<reference evidence="2" key="1">
    <citation type="submission" date="2021-02" db="EMBL/GenBank/DDBJ databases">
        <authorList>
            <person name="Dougan E. K."/>
            <person name="Rhodes N."/>
            <person name="Thang M."/>
            <person name="Chan C."/>
        </authorList>
    </citation>
    <scope>NUCLEOTIDE SEQUENCE</scope>
</reference>
<dbReference type="AlphaFoldDB" id="A0A812MLU7"/>
<feature type="non-terminal residue" evidence="2">
    <location>
        <position position="100"/>
    </location>
</feature>
<feature type="compositionally biased region" description="Low complexity" evidence="1">
    <location>
        <begin position="61"/>
        <end position="72"/>
    </location>
</feature>